<accession>A0AC61R145</accession>
<evidence type="ECO:0000313" key="1">
    <source>
        <dbReference type="EMBL" id="TGY00034.1"/>
    </source>
</evidence>
<dbReference type="EMBL" id="SRZB01000003">
    <property type="protein sequence ID" value="TGY00034.1"/>
    <property type="molecule type" value="Genomic_DNA"/>
</dbReference>
<sequence length="197" mass="21710">MDSLKSSIKEMIIKILQIPEVLKSWFFLRKVGEIGQDCKIMGPAKIIGGEYITIGDRFYGGSNCRIEAWERYKGQRFTPQIRIGNDVKINSACHIGAINRIEIGNDVLFGSHVFITDHSHGNSSEQEMEVPPDKRDLFSKGEVVIEDKCWVCENVIILPGVHIGYSSIIAAGAVVTKDVPAGTIVAGNPARVVKTLQ</sequence>
<organism evidence="1 2">
    <name type="scientific">Hominisplanchenecus murintestinalis</name>
    <dbReference type="NCBI Taxonomy" id="2941517"/>
    <lineage>
        <taxon>Bacteria</taxon>
        <taxon>Bacillati</taxon>
        <taxon>Bacillota</taxon>
        <taxon>Clostridia</taxon>
        <taxon>Lachnospirales</taxon>
        <taxon>Lachnospiraceae</taxon>
        <taxon>Hominisplanchenecus</taxon>
    </lineage>
</organism>
<reference evidence="1" key="1">
    <citation type="submission" date="2019-04" db="EMBL/GenBank/DDBJ databases">
        <title>Microbes associate with the intestines of laboratory mice.</title>
        <authorList>
            <person name="Navarre W."/>
            <person name="Wong E."/>
            <person name="Huang K."/>
            <person name="Tropini C."/>
            <person name="Ng K."/>
            <person name="Yu B."/>
        </authorList>
    </citation>
    <scope>NUCLEOTIDE SEQUENCE</scope>
    <source>
        <strain evidence="1">NM72_1-8</strain>
    </source>
</reference>
<protein>
    <submittedName>
        <fullName evidence="1">Acyltransferase</fullName>
    </submittedName>
</protein>
<keyword evidence="1" id="KW-0808">Transferase</keyword>
<keyword evidence="1" id="KW-0012">Acyltransferase</keyword>
<keyword evidence="2" id="KW-1185">Reference proteome</keyword>
<name>A0AC61R145_9FIRM</name>
<gene>
    <name evidence="1" type="ORF">E5357_03175</name>
</gene>
<evidence type="ECO:0000313" key="2">
    <source>
        <dbReference type="Proteomes" id="UP000307720"/>
    </source>
</evidence>
<comment type="caution">
    <text evidence="1">The sequence shown here is derived from an EMBL/GenBank/DDBJ whole genome shotgun (WGS) entry which is preliminary data.</text>
</comment>
<dbReference type="Proteomes" id="UP000307720">
    <property type="component" value="Unassembled WGS sequence"/>
</dbReference>
<proteinExistence type="predicted"/>